<dbReference type="InterPro" id="IPR016187">
    <property type="entry name" value="CTDL_fold"/>
</dbReference>
<evidence type="ECO:0000256" key="3">
    <source>
        <dbReference type="SAM" id="Coils"/>
    </source>
</evidence>
<dbReference type="SMART" id="SM00034">
    <property type="entry name" value="CLECT"/>
    <property type="match status" value="1"/>
</dbReference>
<evidence type="ECO:0000313" key="6">
    <source>
        <dbReference type="Ensembl" id="ENSDLAP00005021006.1"/>
    </source>
</evidence>
<keyword evidence="7" id="KW-1185">Reference proteome</keyword>
<evidence type="ECO:0000256" key="1">
    <source>
        <dbReference type="ARBA" id="ARBA00022734"/>
    </source>
</evidence>
<sequence>MCTVRVGSRSLPLYPLVIVLTVLFLLFTGGKANQLPAPHQMTVQALFVEVKELQIMQTEAIKAQEEAQQALKKELMSHKELKLQLEQNKTASDGLQRQVEMLQLQRATVLADTAQIRESCGRCQHGWFLFKTSCYFHSKSASLPSKNWSDSRVDCISRGANLTVIDSLEEQLNLFEYLPKMDPSIRPWWIRGGGVWIGLTDIQKEGSWMWLNNVTLQDEGYWIQGEPNNHGRHGENCAAFMNIKNPRATWFDASCLDDKEWLCEMEPN</sequence>
<protein>
    <recommendedName>
        <fullName evidence="5">C-type lectin domain-containing protein</fullName>
    </recommendedName>
</protein>
<keyword evidence="1" id="KW-0430">Lectin</keyword>
<dbReference type="Pfam" id="PF00059">
    <property type="entry name" value="Lectin_C"/>
    <property type="match status" value="1"/>
</dbReference>
<dbReference type="CDD" id="cd03590">
    <property type="entry name" value="CLECT_DC-SIGN_like"/>
    <property type="match status" value="1"/>
</dbReference>
<dbReference type="PROSITE" id="PS50041">
    <property type="entry name" value="C_TYPE_LECTIN_2"/>
    <property type="match status" value="1"/>
</dbReference>
<keyword evidence="2" id="KW-1015">Disulfide bond</keyword>
<name>A0A8C4EP26_DICLA</name>
<organism evidence="6 7">
    <name type="scientific">Dicentrarchus labrax</name>
    <name type="common">European seabass</name>
    <name type="synonym">Morone labrax</name>
    <dbReference type="NCBI Taxonomy" id="13489"/>
    <lineage>
        <taxon>Eukaryota</taxon>
        <taxon>Metazoa</taxon>
        <taxon>Chordata</taxon>
        <taxon>Craniata</taxon>
        <taxon>Vertebrata</taxon>
        <taxon>Euteleostomi</taxon>
        <taxon>Actinopterygii</taxon>
        <taxon>Neopterygii</taxon>
        <taxon>Teleostei</taxon>
        <taxon>Neoteleostei</taxon>
        <taxon>Acanthomorphata</taxon>
        <taxon>Eupercaria</taxon>
        <taxon>Moronidae</taxon>
        <taxon>Dicentrarchus</taxon>
    </lineage>
</organism>
<dbReference type="InterPro" id="IPR016186">
    <property type="entry name" value="C-type_lectin-like/link_sf"/>
</dbReference>
<feature type="coiled-coil region" evidence="3">
    <location>
        <begin position="53"/>
        <end position="98"/>
    </location>
</feature>
<dbReference type="InterPro" id="IPR018378">
    <property type="entry name" value="C-type_lectin_CS"/>
</dbReference>
<evidence type="ECO:0000259" key="5">
    <source>
        <dbReference type="PROSITE" id="PS50041"/>
    </source>
</evidence>
<dbReference type="GeneTree" id="ENSGT01030000234575"/>
<dbReference type="InterPro" id="IPR050111">
    <property type="entry name" value="C-type_lectin/snaclec_domain"/>
</dbReference>
<proteinExistence type="predicted"/>
<dbReference type="Ensembl" id="ENSDLAT00005022503.2">
    <property type="protein sequence ID" value="ENSDLAP00005021006.1"/>
    <property type="gene ID" value="ENSDLAG00005009693.2"/>
</dbReference>
<dbReference type="InterPro" id="IPR033989">
    <property type="entry name" value="CD209-like_CTLD"/>
</dbReference>
<dbReference type="InterPro" id="IPR001304">
    <property type="entry name" value="C-type_lectin-like"/>
</dbReference>
<evidence type="ECO:0000256" key="4">
    <source>
        <dbReference type="SAM" id="SignalP"/>
    </source>
</evidence>
<evidence type="ECO:0000313" key="7">
    <source>
        <dbReference type="Proteomes" id="UP000694389"/>
    </source>
</evidence>
<dbReference type="GO" id="GO:0030246">
    <property type="term" value="F:carbohydrate binding"/>
    <property type="evidence" value="ECO:0007669"/>
    <property type="project" value="UniProtKB-KW"/>
</dbReference>
<dbReference type="SUPFAM" id="SSF56436">
    <property type="entry name" value="C-type lectin-like"/>
    <property type="match status" value="1"/>
</dbReference>
<feature type="chain" id="PRO_5034383341" description="C-type lectin domain-containing protein" evidence="4">
    <location>
        <begin position="33"/>
        <end position="268"/>
    </location>
</feature>
<keyword evidence="4" id="KW-0732">Signal</keyword>
<evidence type="ECO:0000256" key="2">
    <source>
        <dbReference type="ARBA" id="ARBA00023157"/>
    </source>
</evidence>
<keyword evidence="3" id="KW-0175">Coiled coil</keyword>
<dbReference type="PROSITE" id="PS00615">
    <property type="entry name" value="C_TYPE_LECTIN_1"/>
    <property type="match status" value="1"/>
</dbReference>
<dbReference type="Gene3D" id="3.10.100.10">
    <property type="entry name" value="Mannose-Binding Protein A, subunit A"/>
    <property type="match status" value="1"/>
</dbReference>
<dbReference type="Proteomes" id="UP000694389">
    <property type="component" value="Unassembled WGS sequence"/>
</dbReference>
<dbReference type="AlphaFoldDB" id="A0A8C4EP26"/>
<accession>A0A8C4EP26</accession>
<reference evidence="6" key="2">
    <citation type="submission" date="2025-09" db="UniProtKB">
        <authorList>
            <consortium name="Ensembl"/>
        </authorList>
    </citation>
    <scope>IDENTIFICATION</scope>
</reference>
<dbReference type="PANTHER" id="PTHR22803">
    <property type="entry name" value="MANNOSE, PHOSPHOLIPASE, LECTIN RECEPTOR RELATED"/>
    <property type="match status" value="1"/>
</dbReference>
<feature type="signal peptide" evidence="4">
    <location>
        <begin position="1"/>
        <end position="32"/>
    </location>
</feature>
<reference evidence="6" key="1">
    <citation type="submission" date="2025-08" db="UniProtKB">
        <authorList>
            <consortium name="Ensembl"/>
        </authorList>
    </citation>
    <scope>IDENTIFICATION</scope>
</reference>
<feature type="domain" description="C-type lectin" evidence="5">
    <location>
        <begin position="130"/>
        <end position="264"/>
    </location>
</feature>